<dbReference type="Proteomes" id="UP000033070">
    <property type="component" value="Chromosome"/>
</dbReference>
<proteinExistence type="predicted"/>
<evidence type="ECO:0000256" key="1">
    <source>
        <dbReference type="SAM" id="Phobius"/>
    </source>
</evidence>
<dbReference type="RefSeq" id="WP_062627013.1">
    <property type="nucleotide sequence ID" value="NZ_AP018738.1"/>
</dbReference>
<keyword evidence="1" id="KW-0812">Transmembrane</keyword>
<protein>
    <submittedName>
        <fullName evidence="2">Uncharacterized protein</fullName>
    </submittedName>
</protein>
<dbReference type="OrthoDB" id="9988288at2"/>
<dbReference type="AlphaFoldDB" id="A0A2Z6GAU4"/>
<dbReference type="STRING" id="1188319.OYT1_01854"/>
<accession>A0A2Z6GAU4</accession>
<sequence length="68" mass="7813">MKITKRFSIKRTLAWEIFFALLFKGALLFLLWWTFFSHAPSKDVIAATVAERISGSAHDFSLIPRSEP</sequence>
<keyword evidence="1" id="KW-0472">Membrane</keyword>
<name>A0A2Z6GAU4_9PROT</name>
<dbReference type="EMBL" id="AP018738">
    <property type="protein sequence ID" value="BBE50546.1"/>
    <property type="molecule type" value="Genomic_DNA"/>
</dbReference>
<organism evidence="2 3">
    <name type="scientific">Ferriphaselus amnicola</name>
    <dbReference type="NCBI Taxonomy" id="1188319"/>
    <lineage>
        <taxon>Bacteria</taxon>
        <taxon>Pseudomonadati</taxon>
        <taxon>Pseudomonadota</taxon>
        <taxon>Betaproteobacteria</taxon>
        <taxon>Nitrosomonadales</taxon>
        <taxon>Gallionellaceae</taxon>
        <taxon>Ferriphaselus</taxon>
    </lineage>
</organism>
<dbReference type="InterPro" id="IPR054636">
    <property type="entry name" value="CydP"/>
</dbReference>
<dbReference type="KEGG" id="fam:OYT1_ch0985"/>
<gene>
    <name evidence="2" type="ORF">OYT1_ch0985</name>
</gene>
<keyword evidence="3" id="KW-1185">Reference proteome</keyword>
<feature type="transmembrane region" description="Helical" evidence="1">
    <location>
        <begin position="12"/>
        <end position="33"/>
    </location>
</feature>
<keyword evidence="1" id="KW-1133">Transmembrane helix</keyword>
<evidence type="ECO:0000313" key="2">
    <source>
        <dbReference type="EMBL" id="BBE50546.1"/>
    </source>
</evidence>
<evidence type="ECO:0000313" key="3">
    <source>
        <dbReference type="Proteomes" id="UP000033070"/>
    </source>
</evidence>
<reference evidence="2 3" key="1">
    <citation type="submission" date="2018-06" db="EMBL/GenBank/DDBJ databases">
        <title>OYT1 Genome Sequencing.</title>
        <authorList>
            <person name="Kato S."/>
            <person name="Itoh T."/>
            <person name="Ohkuma M."/>
        </authorList>
    </citation>
    <scope>NUCLEOTIDE SEQUENCE [LARGE SCALE GENOMIC DNA]</scope>
    <source>
        <strain evidence="2 3">OYT1</strain>
    </source>
</reference>
<dbReference type="NCBIfam" id="NF045611">
    <property type="entry name" value="small_CydP"/>
    <property type="match status" value="1"/>
</dbReference>